<accession>A0A1I7AVM8</accession>
<organism evidence="1 2">
    <name type="scientific">Geodermatophilus amargosae</name>
    <dbReference type="NCBI Taxonomy" id="1296565"/>
    <lineage>
        <taxon>Bacteria</taxon>
        <taxon>Bacillati</taxon>
        <taxon>Actinomycetota</taxon>
        <taxon>Actinomycetes</taxon>
        <taxon>Geodermatophilales</taxon>
        <taxon>Geodermatophilaceae</taxon>
        <taxon>Geodermatophilus</taxon>
    </lineage>
</organism>
<evidence type="ECO:0000313" key="2">
    <source>
        <dbReference type="Proteomes" id="UP000199546"/>
    </source>
</evidence>
<dbReference type="Proteomes" id="UP000199546">
    <property type="component" value="Unassembled WGS sequence"/>
</dbReference>
<protein>
    <submittedName>
        <fullName evidence="1">Uncharacterized protein</fullName>
    </submittedName>
</protein>
<dbReference type="OrthoDB" id="5194621at2"/>
<evidence type="ECO:0000313" key="1">
    <source>
        <dbReference type="EMBL" id="SFT78993.1"/>
    </source>
</evidence>
<reference evidence="2" key="1">
    <citation type="submission" date="2016-10" db="EMBL/GenBank/DDBJ databases">
        <authorList>
            <person name="Varghese N."/>
            <person name="Submissions S."/>
        </authorList>
    </citation>
    <scope>NUCLEOTIDE SEQUENCE [LARGE SCALE GENOMIC DNA]</scope>
    <source>
        <strain evidence="2">DSM 46136</strain>
    </source>
</reference>
<gene>
    <name evidence="1" type="ORF">SAMN05660657_03066</name>
</gene>
<sequence length="114" mass="12659">MTALVEFQRITCQDTNDSASDEPYLLYNGQLLMPEQGDVDPGDNRTIDVIKTLQGEARVDLWDADGGFPFDDHDFLASVTISESEVGQGQRIRQMKGNGAAYTLFYKVHPFPSA</sequence>
<name>A0A1I7AVM8_9ACTN</name>
<keyword evidence="2" id="KW-1185">Reference proteome</keyword>
<dbReference type="RefSeq" id="WP_093580458.1">
    <property type="nucleotide sequence ID" value="NZ_FPBA01000011.1"/>
</dbReference>
<dbReference type="AlphaFoldDB" id="A0A1I7AVM8"/>
<dbReference type="EMBL" id="FPBA01000011">
    <property type="protein sequence ID" value="SFT78993.1"/>
    <property type="molecule type" value="Genomic_DNA"/>
</dbReference>
<proteinExistence type="predicted"/>